<name>A0AA39X0D4_9PEZI</name>
<proteinExistence type="predicted"/>
<dbReference type="AlphaFoldDB" id="A0AA39X0D4"/>
<evidence type="ECO:0000313" key="3">
    <source>
        <dbReference type="Proteomes" id="UP001174934"/>
    </source>
</evidence>
<dbReference type="Proteomes" id="UP001174934">
    <property type="component" value="Unassembled WGS sequence"/>
</dbReference>
<evidence type="ECO:0000313" key="2">
    <source>
        <dbReference type="EMBL" id="KAK0624962.1"/>
    </source>
</evidence>
<keyword evidence="3" id="KW-1185">Reference proteome</keyword>
<evidence type="ECO:0000256" key="1">
    <source>
        <dbReference type="SAM" id="MobiDB-lite"/>
    </source>
</evidence>
<feature type="region of interest" description="Disordered" evidence="1">
    <location>
        <begin position="1"/>
        <end position="24"/>
    </location>
</feature>
<reference evidence="2" key="1">
    <citation type="submission" date="2023-06" db="EMBL/GenBank/DDBJ databases">
        <title>Genome-scale phylogeny and comparative genomics of the fungal order Sordariales.</title>
        <authorList>
            <consortium name="Lawrence Berkeley National Laboratory"/>
            <person name="Hensen N."/>
            <person name="Bonometti L."/>
            <person name="Westerberg I."/>
            <person name="Brannstrom I.O."/>
            <person name="Guillou S."/>
            <person name="Cros-Aarteil S."/>
            <person name="Calhoun S."/>
            <person name="Haridas S."/>
            <person name="Kuo A."/>
            <person name="Mondo S."/>
            <person name="Pangilinan J."/>
            <person name="Riley R."/>
            <person name="LaButti K."/>
            <person name="Andreopoulos B."/>
            <person name="Lipzen A."/>
            <person name="Chen C."/>
            <person name="Yanf M."/>
            <person name="Daum C."/>
            <person name="Ng V."/>
            <person name="Clum A."/>
            <person name="Steindorff A."/>
            <person name="Ohm R."/>
            <person name="Martin F."/>
            <person name="Silar P."/>
            <person name="Natvig D."/>
            <person name="Lalanne C."/>
            <person name="Gautier V."/>
            <person name="Ament-velasquez S.L."/>
            <person name="Kruys A."/>
            <person name="Hutchinson M.I."/>
            <person name="Powell A.J."/>
            <person name="Barry K."/>
            <person name="Miller A.N."/>
            <person name="Grigoriev I.V."/>
            <person name="Debuchy R."/>
            <person name="Gladieux P."/>
            <person name="Thoren M.H."/>
            <person name="Johannesson H."/>
        </authorList>
    </citation>
    <scope>NUCLEOTIDE SEQUENCE</scope>
    <source>
        <strain evidence="2">SMH3391-2</strain>
    </source>
</reference>
<organism evidence="2 3">
    <name type="scientific">Bombardia bombarda</name>
    <dbReference type="NCBI Taxonomy" id="252184"/>
    <lineage>
        <taxon>Eukaryota</taxon>
        <taxon>Fungi</taxon>
        <taxon>Dikarya</taxon>
        <taxon>Ascomycota</taxon>
        <taxon>Pezizomycotina</taxon>
        <taxon>Sordariomycetes</taxon>
        <taxon>Sordariomycetidae</taxon>
        <taxon>Sordariales</taxon>
        <taxon>Lasiosphaeriaceae</taxon>
        <taxon>Bombardia</taxon>
    </lineage>
</organism>
<protein>
    <submittedName>
        <fullName evidence="2">Uncharacterized protein</fullName>
    </submittedName>
</protein>
<sequence>MQLHTRNLPKPSPPPYVGPPGNQRNYHLPYGGTWILFKRRPKFEVGHQSLRSPLLIAC</sequence>
<accession>A0AA39X0D4</accession>
<comment type="caution">
    <text evidence="2">The sequence shown here is derived from an EMBL/GenBank/DDBJ whole genome shotgun (WGS) entry which is preliminary data.</text>
</comment>
<gene>
    <name evidence="2" type="ORF">B0T17DRAFT_531555</name>
</gene>
<dbReference type="EMBL" id="JAULSR010000003">
    <property type="protein sequence ID" value="KAK0624962.1"/>
    <property type="molecule type" value="Genomic_DNA"/>
</dbReference>